<evidence type="ECO:0000313" key="6">
    <source>
        <dbReference type="EMBL" id="TDQ27465.1"/>
    </source>
</evidence>
<keyword evidence="7" id="KW-1185">Reference proteome</keyword>
<evidence type="ECO:0000256" key="1">
    <source>
        <dbReference type="ARBA" id="ARBA00009437"/>
    </source>
</evidence>
<protein>
    <submittedName>
        <fullName evidence="6">LysR family cyn operon transcriptional activator</fullName>
    </submittedName>
</protein>
<dbReference type="EMBL" id="SNYH01000003">
    <property type="protein sequence ID" value="TDQ27465.1"/>
    <property type="molecule type" value="Genomic_DNA"/>
</dbReference>
<evidence type="ECO:0000259" key="5">
    <source>
        <dbReference type="PROSITE" id="PS50931"/>
    </source>
</evidence>
<gene>
    <name evidence="6" type="ORF">DFQ07_1316</name>
</gene>
<dbReference type="Gene3D" id="1.10.10.10">
    <property type="entry name" value="Winged helix-like DNA-binding domain superfamily/Winged helix DNA-binding domain"/>
    <property type="match status" value="1"/>
</dbReference>
<dbReference type="PANTHER" id="PTHR30419">
    <property type="entry name" value="HTH-TYPE TRANSCRIPTIONAL REGULATOR YBHD"/>
    <property type="match status" value="1"/>
</dbReference>
<dbReference type="Proteomes" id="UP000295390">
    <property type="component" value="Unassembled WGS sequence"/>
</dbReference>
<dbReference type="GO" id="GO:0003700">
    <property type="term" value="F:DNA-binding transcription factor activity"/>
    <property type="evidence" value="ECO:0007669"/>
    <property type="project" value="InterPro"/>
</dbReference>
<dbReference type="AlphaFoldDB" id="A0A4R6TCE1"/>
<dbReference type="Pfam" id="PF00126">
    <property type="entry name" value="HTH_1"/>
    <property type="match status" value="1"/>
</dbReference>
<organism evidence="6 7">
    <name type="scientific">Tenacibaculum caenipelagi</name>
    <dbReference type="NCBI Taxonomy" id="1325435"/>
    <lineage>
        <taxon>Bacteria</taxon>
        <taxon>Pseudomonadati</taxon>
        <taxon>Bacteroidota</taxon>
        <taxon>Flavobacteriia</taxon>
        <taxon>Flavobacteriales</taxon>
        <taxon>Flavobacteriaceae</taxon>
        <taxon>Tenacibaculum</taxon>
    </lineage>
</organism>
<dbReference type="InterPro" id="IPR050950">
    <property type="entry name" value="HTH-type_LysR_regulators"/>
</dbReference>
<dbReference type="CDD" id="cd05466">
    <property type="entry name" value="PBP2_LTTR_substrate"/>
    <property type="match status" value="1"/>
</dbReference>
<evidence type="ECO:0000313" key="7">
    <source>
        <dbReference type="Proteomes" id="UP000295390"/>
    </source>
</evidence>
<keyword evidence="4" id="KW-0804">Transcription</keyword>
<sequence>MELRQLRYFLKAKELLNFTAAAAELYISQSTLSQQIKQLEIELGVPLFNRIGKRVKLTEAGELFYEYALQSVNSANNGFDLLKDLKNLDTGELKIGATYGMKHIITGSITQFLSLYPKIVIHVIYGTSKELIEKLDNFELDFVLSFQEFEVNKNHKYQFLFDSEMVLIGASDSELNNLKKVKMENLVQFPLALPAKGFSTRQYIDSIIKKKNLELNISLEVNDIPMLLDLVKTGKFFTVLAKTTVQNFNSLISVPIIQPQMVRKGMIISIKDIYEKKAAKEFYKIINDSLV</sequence>
<dbReference type="OrthoDB" id="9803735at2"/>
<dbReference type="GO" id="GO:0005829">
    <property type="term" value="C:cytosol"/>
    <property type="evidence" value="ECO:0007669"/>
    <property type="project" value="TreeGrafter"/>
</dbReference>
<dbReference type="Gene3D" id="3.40.190.290">
    <property type="match status" value="1"/>
</dbReference>
<dbReference type="InterPro" id="IPR036388">
    <property type="entry name" value="WH-like_DNA-bd_sf"/>
</dbReference>
<dbReference type="GO" id="GO:0003677">
    <property type="term" value="F:DNA binding"/>
    <property type="evidence" value="ECO:0007669"/>
    <property type="project" value="UniProtKB-KW"/>
</dbReference>
<keyword evidence="2" id="KW-0805">Transcription regulation</keyword>
<dbReference type="SUPFAM" id="SSF46785">
    <property type="entry name" value="Winged helix' DNA-binding domain"/>
    <property type="match status" value="1"/>
</dbReference>
<dbReference type="FunFam" id="1.10.10.10:FF:000001">
    <property type="entry name" value="LysR family transcriptional regulator"/>
    <property type="match status" value="1"/>
</dbReference>
<comment type="caution">
    <text evidence="6">The sequence shown here is derived from an EMBL/GenBank/DDBJ whole genome shotgun (WGS) entry which is preliminary data.</text>
</comment>
<dbReference type="Pfam" id="PF03466">
    <property type="entry name" value="LysR_substrate"/>
    <property type="match status" value="1"/>
</dbReference>
<dbReference type="SUPFAM" id="SSF53850">
    <property type="entry name" value="Periplasmic binding protein-like II"/>
    <property type="match status" value="1"/>
</dbReference>
<feature type="domain" description="HTH lysR-type" evidence="5">
    <location>
        <begin position="1"/>
        <end position="58"/>
    </location>
</feature>
<comment type="similarity">
    <text evidence="1">Belongs to the LysR transcriptional regulatory family.</text>
</comment>
<name>A0A4R6TCE1_9FLAO</name>
<evidence type="ECO:0000256" key="3">
    <source>
        <dbReference type="ARBA" id="ARBA00023125"/>
    </source>
</evidence>
<proteinExistence type="inferred from homology"/>
<dbReference type="PROSITE" id="PS50931">
    <property type="entry name" value="HTH_LYSR"/>
    <property type="match status" value="1"/>
</dbReference>
<dbReference type="PANTHER" id="PTHR30419:SF8">
    <property type="entry name" value="NITROGEN ASSIMILATION TRANSCRIPTIONAL ACTIVATOR-RELATED"/>
    <property type="match status" value="1"/>
</dbReference>
<dbReference type="PRINTS" id="PR00039">
    <property type="entry name" value="HTHLYSR"/>
</dbReference>
<accession>A0A4R6TCE1</accession>
<dbReference type="InterPro" id="IPR005119">
    <property type="entry name" value="LysR_subst-bd"/>
</dbReference>
<dbReference type="RefSeq" id="WP_133535462.1">
    <property type="nucleotide sequence ID" value="NZ_SNYH01000003.1"/>
</dbReference>
<evidence type="ECO:0000256" key="2">
    <source>
        <dbReference type="ARBA" id="ARBA00023015"/>
    </source>
</evidence>
<dbReference type="InterPro" id="IPR036390">
    <property type="entry name" value="WH_DNA-bd_sf"/>
</dbReference>
<reference evidence="6 7" key="1">
    <citation type="submission" date="2019-03" db="EMBL/GenBank/DDBJ databases">
        <title>Genomic Encyclopedia of Type Strains, Phase III (KMG-III): the genomes of soil and plant-associated and newly described type strains.</title>
        <authorList>
            <person name="Whitman W."/>
        </authorList>
    </citation>
    <scope>NUCLEOTIDE SEQUENCE [LARGE SCALE GENOMIC DNA]</scope>
    <source>
        <strain evidence="6 7">CECT 8283</strain>
    </source>
</reference>
<keyword evidence="3" id="KW-0238">DNA-binding</keyword>
<evidence type="ECO:0000256" key="4">
    <source>
        <dbReference type="ARBA" id="ARBA00023163"/>
    </source>
</evidence>
<dbReference type="InterPro" id="IPR000847">
    <property type="entry name" value="LysR_HTH_N"/>
</dbReference>